<evidence type="ECO:0000313" key="1">
    <source>
        <dbReference type="EMBL" id="CAL0312317.1"/>
    </source>
</evidence>
<name>A0AAV1WSQ5_LUPLU</name>
<accession>A0AAV1WSQ5</accession>
<protein>
    <submittedName>
        <fullName evidence="1">Uncharacterized protein</fullName>
    </submittedName>
</protein>
<reference evidence="1 2" key="1">
    <citation type="submission" date="2024-03" db="EMBL/GenBank/DDBJ databases">
        <authorList>
            <person name="Martinez-Hernandez J."/>
        </authorList>
    </citation>
    <scope>NUCLEOTIDE SEQUENCE [LARGE SCALE GENOMIC DNA]</scope>
</reference>
<evidence type="ECO:0000313" key="2">
    <source>
        <dbReference type="Proteomes" id="UP001497480"/>
    </source>
</evidence>
<sequence>MGSGVAAAISIPTTTTPSAAVTLHSGEALVHSKVGDFRKKLKVVDIKSGPSQGLDFLGNILFLNGWVHTLRIQSSVTFIQINDGSCLSDMQCVIHSETEGYDQGVKASSKFDAFSYWWHVTAVFFV</sequence>
<gene>
    <name evidence="1" type="ORF">LLUT_LOCUS13377</name>
</gene>
<dbReference type="Proteomes" id="UP001497480">
    <property type="component" value="Unassembled WGS sequence"/>
</dbReference>
<dbReference type="EMBL" id="CAXHTB010000009">
    <property type="protein sequence ID" value="CAL0312317.1"/>
    <property type="molecule type" value="Genomic_DNA"/>
</dbReference>
<organism evidence="1 2">
    <name type="scientific">Lupinus luteus</name>
    <name type="common">European yellow lupine</name>
    <dbReference type="NCBI Taxonomy" id="3873"/>
    <lineage>
        <taxon>Eukaryota</taxon>
        <taxon>Viridiplantae</taxon>
        <taxon>Streptophyta</taxon>
        <taxon>Embryophyta</taxon>
        <taxon>Tracheophyta</taxon>
        <taxon>Spermatophyta</taxon>
        <taxon>Magnoliopsida</taxon>
        <taxon>eudicotyledons</taxon>
        <taxon>Gunneridae</taxon>
        <taxon>Pentapetalae</taxon>
        <taxon>rosids</taxon>
        <taxon>fabids</taxon>
        <taxon>Fabales</taxon>
        <taxon>Fabaceae</taxon>
        <taxon>Papilionoideae</taxon>
        <taxon>50 kb inversion clade</taxon>
        <taxon>genistoids sensu lato</taxon>
        <taxon>core genistoids</taxon>
        <taxon>Genisteae</taxon>
        <taxon>Lupinus</taxon>
    </lineage>
</organism>
<proteinExistence type="predicted"/>
<dbReference type="SUPFAM" id="SSF50249">
    <property type="entry name" value="Nucleic acid-binding proteins"/>
    <property type="match status" value="1"/>
</dbReference>
<keyword evidence="2" id="KW-1185">Reference proteome</keyword>
<comment type="caution">
    <text evidence="1">The sequence shown here is derived from an EMBL/GenBank/DDBJ whole genome shotgun (WGS) entry which is preliminary data.</text>
</comment>
<dbReference type="Gene3D" id="2.40.50.140">
    <property type="entry name" value="Nucleic acid-binding proteins"/>
    <property type="match status" value="1"/>
</dbReference>
<dbReference type="AlphaFoldDB" id="A0AAV1WSQ5"/>
<dbReference type="InterPro" id="IPR012340">
    <property type="entry name" value="NA-bd_OB-fold"/>
</dbReference>